<sequence length="661" mass="68885">MVLRHPHLALSLLSLLTACLASITVHRQPGQAPLSATGTIAGAANYTGAAAYNPTTLNPPAPPGPTALPTSFGLALEGAVPAGASIMQGGAFFGFSIEMSVVNQVGESVLQVAFLNLMSNIQQRAGAVHIRVGGNTQETATLVMSTPDGKILEKNLHGVTNPTETPPLVFTPELLYMLANVSSLVNVRWHLGVPFNDTSAFRLDIAEYGQRILGDNLIGLQVGNEPDLYAAHGHRPGSYGPYDYFGEFGTMVSAMANDINLPNKGLLIGPSVSSAAWSPEMVWDTGFVDSYSAQLAFLSVEHYPSDNCFAQFGIGVPRDPQSTFPNYLNHTAPQNLIAPYLNSTLYAQSKGKKLLMFETNTASCGGFVGISDSFGAALWGLDYAMQLAHSNFSGALFHVGGQNVYYNPFTPPPTNQSTFRQWTVGPIYYSSLVMAEALGPGNNTQVLDLAANANNIFSPAYAIYDNGNLVRVLLINYATDSTGATDLQVALTVNGGQGLPGSVQVKYLLASSVSQKGNYTWAGQTFGANFESDGRFTGTESVQSVSCSGSPTTTCTIRVPAPGAALVFLSPSSGTQADTAGAPSKTFATTFRTRTHNTATVDPAVLATSNGHSGMDAVRGSTSEGSVPSRNGAGALGSGAGGFGVGVLVAALLGGVLVVGW</sequence>
<dbReference type="PANTHER" id="PTHR36183:SF2">
    <property type="entry name" value="BETA-GLUCURONIDASE C-TERMINAL DOMAIN-CONTAINING PROTEIN"/>
    <property type="match status" value="1"/>
</dbReference>
<dbReference type="STRING" id="685588.A0A067TEC1"/>
<proteinExistence type="predicted"/>
<keyword evidence="2" id="KW-0812">Transmembrane</keyword>
<feature type="domain" description="Beta-glucuronidase C-terminal" evidence="4">
    <location>
        <begin position="460"/>
        <end position="566"/>
    </location>
</feature>
<evidence type="ECO:0000313" key="5">
    <source>
        <dbReference type="EMBL" id="KDR78254.1"/>
    </source>
</evidence>
<dbReference type="PROSITE" id="PS51257">
    <property type="entry name" value="PROKAR_LIPOPROTEIN"/>
    <property type="match status" value="1"/>
</dbReference>
<keyword evidence="3" id="KW-0732">Signal</keyword>
<dbReference type="SUPFAM" id="SSF51445">
    <property type="entry name" value="(Trans)glycosidases"/>
    <property type="match status" value="1"/>
</dbReference>
<dbReference type="AlphaFoldDB" id="A0A067TEC1"/>
<evidence type="ECO:0000256" key="3">
    <source>
        <dbReference type="SAM" id="SignalP"/>
    </source>
</evidence>
<reference evidence="6" key="1">
    <citation type="journal article" date="2014" name="Proc. Natl. Acad. Sci. U.S.A.">
        <title>Extensive sampling of basidiomycete genomes demonstrates inadequacy of the white-rot/brown-rot paradigm for wood decay fungi.</title>
        <authorList>
            <person name="Riley R."/>
            <person name="Salamov A.A."/>
            <person name="Brown D.W."/>
            <person name="Nagy L.G."/>
            <person name="Floudas D."/>
            <person name="Held B.W."/>
            <person name="Levasseur A."/>
            <person name="Lombard V."/>
            <person name="Morin E."/>
            <person name="Otillar R."/>
            <person name="Lindquist E.A."/>
            <person name="Sun H."/>
            <person name="LaButti K.M."/>
            <person name="Schmutz J."/>
            <person name="Jabbour D."/>
            <person name="Luo H."/>
            <person name="Baker S.E."/>
            <person name="Pisabarro A.G."/>
            <person name="Walton J.D."/>
            <person name="Blanchette R.A."/>
            <person name="Henrissat B."/>
            <person name="Martin F."/>
            <person name="Cullen D."/>
            <person name="Hibbett D.S."/>
            <person name="Grigoriev I.V."/>
        </authorList>
    </citation>
    <scope>NUCLEOTIDE SEQUENCE [LARGE SCALE GENOMIC DNA]</scope>
    <source>
        <strain evidence="6">CBS 339.88</strain>
    </source>
</reference>
<keyword evidence="2" id="KW-1133">Transmembrane helix</keyword>
<keyword evidence="2" id="KW-0472">Membrane</keyword>
<dbReference type="EMBL" id="KL142375">
    <property type="protein sequence ID" value="KDR78254.1"/>
    <property type="molecule type" value="Genomic_DNA"/>
</dbReference>
<dbReference type="OrthoDB" id="2796951at2759"/>
<gene>
    <name evidence="5" type="ORF">GALMADRAFT_266767</name>
</gene>
<evidence type="ECO:0000259" key="4">
    <source>
        <dbReference type="Pfam" id="PF16862"/>
    </source>
</evidence>
<dbReference type="PANTHER" id="PTHR36183">
    <property type="entry name" value="BETA-GLUCURONIDASE"/>
    <property type="match status" value="1"/>
</dbReference>
<dbReference type="InterPro" id="IPR031728">
    <property type="entry name" value="GlcAase_C"/>
</dbReference>
<feature type="signal peptide" evidence="3">
    <location>
        <begin position="1"/>
        <end position="21"/>
    </location>
</feature>
<evidence type="ECO:0000256" key="1">
    <source>
        <dbReference type="SAM" id="MobiDB-lite"/>
    </source>
</evidence>
<dbReference type="HOGENOM" id="CLU_023945_0_0_1"/>
<dbReference type="Proteomes" id="UP000027222">
    <property type="component" value="Unassembled WGS sequence"/>
</dbReference>
<name>A0A067TEC1_GALM3</name>
<feature type="transmembrane region" description="Helical" evidence="2">
    <location>
        <begin position="636"/>
        <end position="659"/>
    </location>
</feature>
<organism evidence="5 6">
    <name type="scientific">Galerina marginata (strain CBS 339.88)</name>
    <dbReference type="NCBI Taxonomy" id="685588"/>
    <lineage>
        <taxon>Eukaryota</taxon>
        <taxon>Fungi</taxon>
        <taxon>Dikarya</taxon>
        <taxon>Basidiomycota</taxon>
        <taxon>Agaricomycotina</taxon>
        <taxon>Agaricomycetes</taxon>
        <taxon>Agaricomycetidae</taxon>
        <taxon>Agaricales</taxon>
        <taxon>Agaricineae</taxon>
        <taxon>Strophariaceae</taxon>
        <taxon>Galerina</taxon>
    </lineage>
</organism>
<dbReference type="InterPro" id="IPR017853">
    <property type="entry name" value="GH"/>
</dbReference>
<accession>A0A067TEC1</accession>
<dbReference type="Gene3D" id="3.20.20.80">
    <property type="entry name" value="Glycosidases"/>
    <property type="match status" value="1"/>
</dbReference>
<dbReference type="InterPro" id="IPR052974">
    <property type="entry name" value="GH79_Enzymes"/>
</dbReference>
<evidence type="ECO:0000256" key="2">
    <source>
        <dbReference type="SAM" id="Phobius"/>
    </source>
</evidence>
<feature type="region of interest" description="Disordered" evidence="1">
    <location>
        <begin position="608"/>
        <end position="630"/>
    </location>
</feature>
<protein>
    <recommendedName>
        <fullName evidence="4">Beta-glucuronidase C-terminal domain-containing protein</fullName>
    </recommendedName>
</protein>
<evidence type="ECO:0000313" key="6">
    <source>
        <dbReference type="Proteomes" id="UP000027222"/>
    </source>
</evidence>
<keyword evidence="6" id="KW-1185">Reference proteome</keyword>
<feature type="chain" id="PRO_5001646765" description="Beta-glucuronidase C-terminal domain-containing protein" evidence="3">
    <location>
        <begin position="22"/>
        <end position="661"/>
    </location>
</feature>
<dbReference type="Pfam" id="PF16862">
    <property type="entry name" value="Glyco_hydro_79C"/>
    <property type="match status" value="1"/>
</dbReference>
<feature type="compositionally biased region" description="Polar residues" evidence="1">
    <location>
        <begin position="620"/>
        <end position="629"/>
    </location>
</feature>